<reference evidence="1 3" key="1">
    <citation type="journal article" date="2014" name="BMC Genomics">
        <title>Genome sequence of Anopheles sinensis provides insight into genetics basis of mosquito competence for malaria parasites.</title>
        <authorList>
            <person name="Zhou D."/>
            <person name="Zhang D."/>
            <person name="Ding G."/>
            <person name="Shi L."/>
            <person name="Hou Q."/>
            <person name="Ye Y."/>
            <person name="Xu Y."/>
            <person name="Zhou H."/>
            <person name="Xiong C."/>
            <person name="Li S."/>
            <person name="Yu J."/>
            <person name="Hong S."/>
            <person name="Yu X."/>
            <person name="Zou P."/>
            <person name="Chen C."/>
            <person name="Chang X."/>
            <person name="Wang W."/>
            <person name="Lv Y."/>
            <person name="Sun Y."/>
            <person name="Ma L."/>
            <person name="Shen B."/>
            <person name="Zhu C."/>
        </authorList>
    </citation>
    <scope>NUCLEOTIDE SEQUENCE [LARGE SCALE GENOMIC DNA]</scope>
</reference>
<protein>
    <submittedName>
        <fullName evidence="1 2">Uncharacterized protein</fullName>
    </submittedName>
</protein>
<accession>A0A084W6Z0</accession>
<reference evidence="2" key="2">
    <citation type="submission" date="2020-05" db="UniProtKB">
        <authorList>
            <consortium name="EnsemblMetazoa"/>
        </authorList>
    </citation>
    <scope>IDENTIFICATION</scope>
</reference>
<organism evidence="1">
    <name type="scientific">Anopheles sinensis</name>
    <name type="common">Mosquito</name>
    <dbReference type="NCBI Taxonomy" id="74873"/>
    <lineage>
        <taxon>Eukaryota</taxon>
        <taxon>Metazoa</taxon>
        <taxon>Ecdysozoa</taxon>
        <taxon>Arthropoda</taxon>
        <taxon>Hexapoda</taxon>
        <taxon>Insecta</taxon>
        <taxon>Pterygota</taxon>
        <taxon>Neoptera</taxon>
        <taxon>Endopterygota</taxon>
        <taxon>Diptera</taxon>
        <taxon>Nematocera</taxon>
        <taxon>Culicoidea</taxon>
        <taxon>Culicidae</taxon>
        <taxon>Anophelinae</taxon>
        <taxon>Anopheles</taxon>
    </lineage>
</organism>
<dbReference type="EMBL" id="ATLV01021066">
    <property type="status" value="NOT_ANNOTATED_CDS"/>
    <property type="molecule type" value="Genomic_DNA"/>
</dbReference>
<name>A0A084W6Z0_ANOSI</name>
<dbReference type="EnsemblMetazoa" id="ASIC013949-RA">
    <property type="protein sequence ID" value="ASIC013949-PA"/>
    <property type="gene ID" value="ASIC013949"/>
</dbReference>
<gene>
    <name evidence="1" type="ORF">ZHAS_00013949</name>
</gene>
<dbReference type="VEuPathDB" id="VectorBase:ASIC013949"/>
<sequence length="141" mass="15698">MRRVRACKKKKDYENRAMDGGVSGLRKKDLTARRHLFFATEALRVRPKKDGAKRRDARDGCLLVAYRSLRGPPSATAPSPCRPRDFIAAPGTLAERNSQKGWGRKAPETLTARELPTECTFMTTTITNTNTNIISTAISHP</sequence>
<evidence type="ECO:0000313" key="1">
    <source>
        <dbReference type="EMBL" id="KFB45984.1"/>
    </source>
</evidence>
<dbReference type="AlphaFoldDB" id="A0A084W6Z0"/>
<keyword evidence="3" id="KW-1185">Reference proteome</keyword>
<dbReference type="Proteomes" id="UP000030765">
    <property type="component" value="Unassembled WGS sequence"/>
</dbReference>
<dbReference type="EMBL" id="KE525312">
    <property type="protein sequence ID" value="KFB45984.1"/>
    <property type="molecule type" value="Genomic_DNA"/>
</dbReference>
<evidence type="ECO:0000313" key="2">
    <source>
        <dbReference type="EnsemblMetazoa" id="ASIC013949-PA"/>
    </source>
</evidence>
<evidence type="ECO:0000313" key="3">
    <source>
        <dbReference type="Proteomes" id="UP000030765"/>
    </source>
</evidence>
<proteinExistence type="predicted"/>